<organism evidence="1 2">
    <name type="scientific">Cotesia glomerata</name>
    <name type="common">Lepidopteran parasitic wasp</name>
    <name type="synonym">Apanteles glomeratus</name>
    <dbReference type="NCBI Taxonomy" id="32391"/>
    <lineage>
        <taxon>Eukaryota</taxon>
        <taxon>Metazoa</taxon>
        <taxon>Ecdysozoa</taxon>
        <taxon>Arthropoda</taxon>
        <taxon>Hexapoda</taxon>
        <taxon>Insecta</taxon>
        <taxon>Pterygota</taxon>
        <taxon>Neoptera</taxon>
        <taxon>Endopterygota</taxon>
        <taxon>Hymenoptera</taxon>
        <taxon>Apocrita</taxon>
        <taxon>Ichneumonoidea</taxon>
        <taxon>Braconidae</taxon>
        <taxon>Microgastrinae</taxon>
        <taxon>Cotesia</taxon>
    </lineage>
</organism>
<comment type="caution">
    <text evidence="1">The sequence shown here is derived from an EMBL/GenBank/DDBJ whole genome shotgun (WGS) entry which is preliminary data.</text>
</comment>
<reference evidence="1 2" key="1">
    <citation type="journal article" date="2021" name="J. Hered.">
        <title>A chromosome-level genome assembly of the parasitoid wasp, Cotesia glomerata (Hymenoptera: Braconidae).</title>
        <authorList>
            <person name="Pinto B.J."/>
            <person name="Weis J.J."/>
            <person name="Gamble T."/>
            <person name="Ode P.J."/>
            <person name="Paul R."/>
            <person name="Zaspel J.M."/>
        </authorList>
    </citation>
    <scope>NUCLEOTIDE SEQUENCE [LARGE SCALE GENOMIC DNA]</scope>
    <source>
        <strain evidence="1">CgM1</strain>
    </source>
</reference>
<sequence>MHGKNFWENEKKMASSTDVCFDCEKRIKGTYDWKCQSCKFEVSIIDSDDKNEEDSYTNISLSVAKSIEELFKKYLAPFSDKISALESSIQGIRSDMNNTEGQLLSFDDIIVKIMERQKNETKVVVFNVLESAKPVGIDRLNDDRKQIVPLLPGELSTAAPKFKLRRQEKQPLEKLDRSL</sequence>
<dbReference type="AlphaFoldDB" id="A0AAV7I999"/>
<keyword evidence="2" id="KW-1185">Reference proteome</keyword>
<name>A0AAV7I999_COTGL</name>
<gene>
    <name evidence="1" type="ORF">KQX54_012682</name>
</gene>
<dbReference type="EMBL" id="JAHXZJ010002237">
    <property type="protein sequence ID" value="KAH0546636.1"/>
    <property type="molecule type" value="Genomic_DNA"/>
</dbReference>
<evidence type="ECO:0000313" key="1">
    <source>
        <dbReference type="EMBL" id="KAH0546636.1"/>
    </source>
</evidence>
<proteinExistence type="predicted"/>
<accession>A0AAV7I999</accession>
<protein>
    <submittedName>
        <fullName evidence="1">Uncharacterized protein</fullName>
    </submittedName>
</protein>
<dbReference type="Proteomes" id="UP000826195">
    <property type="component" value="Unassembled WGS sequence"/>
</dbReference>
<evidence type="ECO:0000313" key="2">
    <source>
        <dbReference type="Proteomes" id="UP000826195"/>
    </source>
</evidence>